<reference evidence="3" key="3">
    <citation type="submission" date="2020-12" db="UniProtKB">
        <authorList>
            <consortium name="WormBaseParasite"/>
        </authorList>
    </citation>
    <scope>IDENTIFICATION</scope>
</reference>
<reference evidence="2" key="1">
    <citation type="submission" date="2014-09" db="EMBL/GenBank/DDBJ databases">
        <authorList>
            <person name="Martin A.A."/>
        </authorList>
    </citation>
    <scope>NUCLEOTIDE SEQUENCE</scope>
    <source>
        <strain evidence="2">ED321</strain>
    </source>
</reference>
<dbReference type="AlphaFoldDB" id="A0A090KY76"/>
<dbReference type="EMBL" id="LN609528">
    <property type="protein sequence ID" value="CEF62381.1"/>
    <property type="molecule type" value="Genomic_DNA"/>
</dbReference>
<name>A0A090KY76_STRRB</name>
<protein>
    <submittedName>
        <fullName evidence="3">F-box domain-containing protein</fullName>
    </submittedName>
</protein>
<dbReference type="Proteomes" id="UP000035682">
    <property type="component" value="Unplaced"/>
</dbReference>
<gene>
    <name evidence="1 3 4" type="ORF">SRAE_1000065400</name>
</gene>
<dbReference type="CTD" id="36374746"/>
<evidence type="ECO:0000313" key="2">
    <source>
        <dbReference type="Proteomes" id="UP000035682"/>
    </source>
</evidence>
<evidence type="ECO:0000313" key="1">
    <source>
        <dbReference type="EMBL" id="CEF62381.1"/>
    </source>
</evidence>
<sequence>MIAGKSISRKVLETEEIFDELQKNIRNISDLSNLSKTCRYFIRYFENKSIKKFVDYDYDCKIEINIDSFKTVEENYLYSEPEHPIINSPPIISKKDKYNDIDTLVYGKQLSLVVALPGLKFDVTKHDYKQIINNTFLDEIICEIKNAEVNISSPVILNLNHSHGFVNHIISPYIVSRYGNPSIEIIKMNLFCFLQELDQEEIFKEVDIFRGYKNFHELRIYENAALPQKNRTFDEDSLFMHVLRCLSKRKNAILRIEVPQNGNIKLCFLTQTFKSAIELNIEIKFLISIGCKKRGFVNWREKIKILENDISKYITHIKCYIENQTDLLQFMKLLPDLENLSSLKIIFDEFDVRDILKNDSIIECNVISLRRLIKLKKFSIKMEHKCLEIPEYTYREICNFHNYIIRYFISILPSTIIFLELENVLYLTPQICVLMEKFLPNIEFLFAKHVDFTNKKCLVTFKNLKYLQLYNCPLIELPRNIEFLIHKYSLSCKAPYYFGEDYDVMEESKRQKKKYILSFNKEILDITRNFSYYFNKLHKWEFYKSLVERFVVDKVKSN</sequence>
<dbReference type="RefSeq" id="XP_024501583.1">
    <property type="nucleotide sequence ID" value="XM_024647513.1"/>
</dbReference>
<dbReference type="WormBase" id="SRAE_1000065400">
    <property type="protein sequence ID" value="SRP00330"/>
    <property type="gene ID" value="WBGene00257251"/>
</dbReference>
<dbReference type="WBParaSite" id="SRAE_1000065400.1">
    <property type="protein sequence ID" value="SRAE_1000065400.1"/>
    <property type="gene ID" value="WBGene00257251"/>
</dbReference>
<reference evidence="1" key="2">
    <citation type="submission" date="2014-09" db="EMBL/GenBank/DDBJ databases">
        <authorList>
            <person name="Aslett A.Martin."/>
        </authorList>
    </citation>
    <scope>NUCLEOTIDE SEQUENCE</scope>
    <source>
        <strain evidence="1">ED321 Heterogonic</strain>
    </source>
</reference>
<evidence type="ECO:0000313" key="3">
    <source>
        <dbReference type="WBParaSite" id="SRAE_1000065400.1"/>
    </source>
</evidence>
<evidence type="ECO:0000313" key="4">
    <source>
        <dbReference type="WormBase" id="SRAE_1000065400"/>
    </source>
</evidence>
<dbReference type="GeneID" id="36374746"/>
<organism evidence="1">
    <name type="scientific">Strongyloides ratti</name>
    <name type="common">Parasitic roundworm</name>
    <dbReference type="NCBI Taxonomy" id="34506"/>
    <lineage>
        <taxon>Eukaryota</taxon>
        <taxon>Metazoa</taxon>
        <taxon>Ecdysozoa</taxon>
        <taxon>Nematoda</taxon>
        <taxon>Chromadorea</taxon>
        <taxon>Rhabditida</taxon>
        <taxon>Tylenchina</taxon>
        <taxon>Panagrolaimomorpha</taxon>
        <taxon>Strongyloidoidea</taxon>
        <taxon>Strongyloididae</taxon>
        <taxon>Strongyloides</taxon>
    </lineage>
</organism>
<proteinExistence type="predicted"/>
<keyword evidence="2" id="KW-1185">Reference proteome</keyword>
<accession>A0A090KY76</accession>